<feature type="transmembrane region" description="Helical" evidence="2">
    <location>
        <begin position="43"/>
        <end position="67"/>
    </location>
</feature>
<evidence type="ECO:0000256" key="1">
    <source>
        <dbReference type="ARBA" id="ARBA00005801"/>
    </source>
</evidence>
<keyword evidence="4" id="KW-0489">Methyltransferase</keyword>
<organism evidence="4 5">
    <name type="scientific">Rhodococcoides kyotonense</name>
    <dbReference type="NCBI Taxonomy" id="398843"/>
    <lineage>
        <taxon>Bacteria</taxon>
        <taxon>Bacillati</taxon>
        <taxon>Actinomycetota</taxon>
        <taxon>Actinomycetes</taxon>
        <taxon>Mycobacteriales</taxon>
        <taxon>Nocardiaceae</taxon>
        <taxon>Rhodococcoides</taxon>
    </lineage>
</organism>
<proteinExistence type="inferred from homology"/>
<evidence type="ECO:0000256" key="2">
    <source>
        <dbReference type="SAM" id="Phobius"/>
    </source>
</evidence>
<dbReference type="PANTHER" id="PTHR30487:SF0">
    <property type="entry name" value="PREPILIN LEADER PEPTIDASE_N-METHYLTRANSFERASE-RELATED"/>
    <property type="match status" value="1"/>
</dbReference>
<keyword evidence="4" id="KW-0808">Transferase</keyword>
<protein>
    <submittedName>
        <fullName evidence="4">Leader peptidase (Prepilin peptidase) / N-methyltransferase</fullName>
    </submittedName>
</protein>
<dbReference type="InterPro" id="IPR050882">
    <property type="entry name" value="Prepilin_peptidase/N-MTase"/>
</dbReference>
<name>A0A239CSG4_9NOCA</name>
<dbReference type="EMBL" id="FZOW01000001">
    <property type="protein sequence ID" value="SNS23196.1"/>
    <property type="molecule type" value="Genomic_DNA"/>
</dbReference>
<gene>
    <name evidence="4" type="ORF">SAMN05421642_101186</name>
</gene>
<dbReference type="GO" id="GO:0005886">
    <property type="term" value="C:plasma membrane"/>
    <property type="evidence" value="ECO:0007669"/>
    <property type="project" value="TreeGrafter"/>
</dbReference>
<accession>A0A239CSG4</accession>
<evidence type="ECO:0000313" key="4">
    <source>
        <dbReference type="EMBL" id="SNS23196.1"/>
    </source>
</evidence>
<evidence type="ECO:0000259" key="3">
    <source>
        <dbReference type="Pfam" id="PF01478"/>
    </source>
</evidence>
<dbReference type="AlphaFoldDB" id="A0A239CSG4"/>
<keyword evidence="5" id="KW-1185">Reference proteome</keyword>
<reference evidence="5" key="1">
    <citation type="submission" date="2017-06" db="EMBL/GenBank/DDBJ databases">
        <authorList>
            <person name="Varghese N."/>
            <person name="Submissions S."/>
        </authorList>
    </citation>
    <scope>NUCLEOTIDE SEQUENCE [LARGE SCALE GENOMIC DNA]</scope>
    <source>
        <strain evidence="5">JCM 23211</strain>
    </source>
</reference>
<feature type="transmembrane region" description="Helical" evidence="2">
    <location>
        <begin position="134"/>
        <end position="159"/>
    </location>
</feature>
<dbReference type="GO" id="GO:0004190">
    <property type="term" value="F:aspartic-type endopeptidase activity"/>
    <property type="evidence" value="ECO:0007669"/>
    <property type="project" value="InterPro"/>
</dbReference>
<dbReference type="Proteomes" id="UP000198327">
    <property type="component" value="Unassembled WGS sequence"/>
</dbReference>
<keyword evidence="2" id="KW-0812">Transmembrane</keyword>
<feature type="domain" description="Prepilin type IV endopeptidase peptidase" evidence="3">
    <location>
        <begin position="61"/>
        <end position="164"/>
    </location>
</feature>
<feature type="transmembrane region" description="Helical" evidence="2">
    <location>
        <begin position="79"/>
        <end position="97"/>
    </location>
</feature>
<keyword evidence="2" id="KW-1133">Transmembrane helix</keyword>
<comment type="similarity">
    <text evidence="1">Belongs to the peptidase A24 family.</text>
</comment>
<dbReference type="Pfam" id="PF01478">
    <property type="entry name" value="Peptidase_A24"/>
    <property type="match status" value="1"/>
</dbReference>
<dbReference type="GO" id="GO:0032259">
    <property type="term" value="P:methylation"/>
    <property type="evidence" value="ECO:0007669"/>
    <property type="project" value="UniProtKB-KW"/>
</dbReference>
<keyword evidence="2" id="KW-0472">Membrane</keyword>
<dbReference type="GO" id="GO:0008168">
    <property type="term" value="F:methyltransferase activity"/>
    <property type="evidence" value="ECO:0007669"/>
    <property type="project" value="UniProtKB-KW"/>
</dbReference>
<dbReference type="Gene3D" id="1.20.120.1220">
    <property type="match status" value="1"/>
</dbReference>
<evidence type="ECO:0000313" key="5">
    <source>
        <dbReference type="Proteomes" id="UP000198327"/>
    </source>
</evidence>
<sequence>MHSSNVVVLLGWAAAGAVAGYFTTRMLRRSAPDLRPTGATPLLAFVWPAVSLFGGAPAVAVFGWWCVCLSSIDVGSRRLPNTLTATGVLAIGLYAVAVDRFPSMLAGAAGLFACYLVVHLSLPRALGAGDVKLAWALGGVAGMAGVDAWALGAVAAPLLTGLCGAVLSGSGRRHARVPHGPAMCAATLLALAT</sequence>
<dbReference type="InterPro" id="IPR000045">
    <property type="entry name" value="Prepilin_IV_endopep_pep"/>
</dbReference>
<dbReference type="PANTHER" id="PTHR30487">
    <property type="entry name" value="TYPE 4 PREPILIN-LIKE PROTEINS LEADER PEPTIDE-PROCESSING ENZYME"/>
    <property type="match status" value="1"/>
</dbReference>
<feature type="transmembrane region" description="Helical" evidence="2">
    <location>
        <begin position="103"/>
        <end position="122"/>
    </location>
</feature>
<dbReference type="GO" id="GO:0006465">
    <property type="term" value="P:signal peptide processing"/>
    <property type="evidence" value="ECO:0007669"/>
    <property type="project" value="TreeGrafter"/>
</dbReference>